<keyword evidence="1" id="KW-1133">Transmembrane helix</keyword>
<reference evidence="2 5" key="2">
    <citation type="submission" date="2024-06" db="EMBL/GenBank/DDBJ databases">
        <title>Sequencing the genomes of 1000 actinobacteria strains.</title>
        <authorList>
            <person name="Klenk H.-P."/>
        </authorList>
    </citation>
    <scope>NUCLEOTIDE SEQUENCE [LARGE SCALE GENOMIC DNA]</scope>
    <source>
        <strain evidence="2 5">DSM 44265</strain>
    </source>
</reference>
<sequence>MAALLLTVAAVLGLVIVADATGVASVGFVVTTTLLGLGLAPFVGDSLERHIPSSQWDRISLSRDASRRWGVELFNAFLSWIGWNRLIFSLRRGQASGAMKGWESRPVRAAAAGHAWAFLLHVATAVWAGVAGGWVSLVSLLTVGVVCHLYPVLLQIHVLTRLREW</sequence>
<evidence type="ECO:0000313" key="3">
    <source>
        <dbReference type="EMBL" id="NKY69361.1"/>
    </source>
</evidence>
<feature type="transmembrane region" description="Helical" evidence="1">
    <location>
        <begin position="134"/>
        <end position="153"/>
    </location>
</feature>
<evidence type="ECO:0008006" key="6">
    <source>
        <dbReference type="Google" id="ProtNLM"/>
    </source>
</evidence>
<reference evidence="3 4" key="1">
    <citation type="submission" date="2020-04" db="EMBL/GenBank/DDBJ databases">
        <title>MicrobeNet Type strains.</title>
        <authorList>
            <person name="Nicholson A.C."/>
        </authorList>
    </citation>
    <scope>NUCLEOTIDE SEQUENCE [LARGE SCALE GENOMIC DNA]</scope>
    <source>
        <strain evidence="3 4">ATCC 700355</strain>
    </source>
</reference>
<dbReference type="RefSeq" id="WP_168685560.1">
    <property type="nucleotide sequence ID" value="NZ_JAAXPF010000009.1"/>
</dbReference>
<dbReference type="EMBL" id="JAAXPF010000009">
    <property type="protein sequence ID" value="NKY69361.1"/>
    <property type="molecule type" value="Genomic_DNA"/>
</dbReference>
<evidence type="ECO:0000313" key="2">
    <source>
        <dbReference type="EMBL" id="MET3944829.1"/>
    </source>
</evidence>
<dbReference type="Proteomes" id="UP001549139">
    <property type="component" value="Unassembled WGS sequence"/>
</dbReference>
<keyword evidence="5" id="KW-1185">Reference proteome</keyword>
<evidence type="ECO:0000313" key="5">
    <source>
        <dbReference type="Proteomes" id="UP001549139"/>
    </source>
</evidence>
<gene>
    <name evidence="3" type="ORF">HF989_08290</name>
    <name evidence="2" type="ORF">JOF50_001628</name>
</gene>
<organism evidence="3 4">
    <name type="scientific">Corynebacterium mucifaciens</name>
    <dbReference type="NCBI Taxonomy" id="57171"/>
    <lineage>
        <taxon>Bacteria</taxon>
        <taxon>Bacillati</taxon>
        <taxon>Actinomycetota</taxon>
        <taxon>Actinomycetes</taxon>
        <taxon>Mycobacteriales</taxon>
        <taxon>Corynebacteriaceae</taxon>
        <taxon>Corynebacterium</taxon>
    </lineage>
</organism>
<dbReference type="EMBL" id="JBEPNZ010000001">
    <property type="protein sequence ID" value="MET3944829.1"/>
    <property type="molecule type" value="Genomic_DNA"/>
</dbReference>
<keyword evidence="1" id="KW-0472">Membrane</keyword>
<dbReference type="Proteomes" id="UP000554284">
    <property type="component" value="Unassembled WGS sequence"/>
</dbReference>
<evidence type="ECO:0000256" key="1">
    <source>
        <dbReference type="SAM" id="Phobius"/>
    </source>
</evidence>
<evidence type="ECO:0000313" key="4">
    <source>
        <dbReference type="Proteomes" id="UP000554284"/>
    </source>
</evidence>
<comment type="caution">
    <text evidence="3">The sequence shown here is derived from an EMBL/GenBank/DDBJ whole genome shotgun (WGS) entry which is preliminary data.</text>
</comment>
<name>A0A7X6RF35_9CORY</name>
<protein>
    <recommendedName>
        <fullName evidence="6">Glycosyl-4,4'-diaponeurosporenoate acyltransferase</fullName>
    </recommendedName>
</protein>
<feature type="transmembrane region" description="Helical" evidence="1">
    <location>
        <begin position="69"/>
        <end position="88"/>
    </location>
</feature>
<proteinExistence type="predicted"/>
<accession>A0A7X6RF35</accession>
<dbReference type="AlphaFoldDB" id="A0A7X6RF35"/>
<feature type="transmembrane region" description="Helical" evidence="1">
    <location>
        <begin position="109"/>
        <end position="128"/>
    </location>
</feature>
<keyword evidence="1" id="KW-0812">Transmembrane</keyword>